<protein>
    <recommendedName>
        <fullName evidence="3">DUF1064 domain-containing protein</fullName>
    </recommendedName>
</protein>
<evidence type="ECO:0008006" key="3">
    <source>
        <dbReference type="Google" id="ProtNLM"/>
    </source>
</evidence>
<dbReference type="Proteomes" id="UP000027327">
    <property type="component" value="Unassembled WGS sequence"/>
</dbReference>
<accession>A0A062IWU6</accession>
<organism evidence="1 2">
    <name type="scientific">Acinetobacter baumannii 21072</name>
    <dbReference type="NCBI Taxonomy" id="1310697"/>
    <lineage>
        <taxon>Bacteria</taxon>
        <taxon>Pseudomonadati</taxon>
        <taxon>Pseudomonadota</taxon>
        <taxon>Gammaproteobacteria</taxon>
        <taxon>Moraxellales</taxon>
        <taxon>Moraxellaceae</taxon>
        <taxon>Acinetobacter</taxon>
        <taxon>Acinetobacter calcoaceticus/baumannii complex</taxon>
    </lineage>
</organism>
<dbReference type="EMBL" id="JMOD01000002">
    <property type="protein sequence ID" value="KCY23002.1"/>
    <property type="molecule type" value="Genomic_DNA"/>
</dbReference>
<comment type="caution">
    <text evidence="1">The sequence shown here is derived from an EMBL/GenBank/DDBJ whole genome shotgun (WGS) entry which is preliminary data.</text>
</comment>
<dbReference type="Gene3D" id="3.40.91.30">
    <property type="match status" value="1"/>
</dbReference>
<dbReference type="AlphaFoldDB" id="A0A062IWU6"/>
<name>A0A062IWU6_ACIBA</name>
<reference evidence="1 2" key="1">
    <citation type="submission" date="2014-04" db="EMBL/GenBank/DDBJ databases">
        <title>Comparative genomics and transcriptomics to identify genetic mechanisms underlying the emergence of carbapenem resistant Acinetobacter baumannii (CRAb).</title>
        <authorList>
            <person name="Harris A.D."/>
            <person name="Johnson K.J."/>
            <person name="George J."/>
            <person name="Nadendla S."/>
            <person name="Daugherty S.C."/>
            <person name="Parankush S."/>
            <person name="Sadzewicz L."/>
            <person name="Tallon L."/>
            <person name="Sengamalay N."/>
            <person name="Hazen T.H."/>
            <person name="Rasko D.A."/>
        </authorList>
    </citation>
    <scope>NUCLEOTIDE SEQUENCE [LARGE SCALE GENOMIC DNA]</scope>
    <source>
        <strain evidence="1 2">21072</strain>
    </source>
</reference>
<sequence>MRISEKEFESIQNKRNIAQKGTLQRDKSKSDARVLGRLKQGAMNKTERKYNDYLESKRMKGEILWFKFDCINLRLAEKTFYKPDFFVLTSDFELQVHEVKGHWEDDALVKIKVAAELYPFSFKSVHWNTKNNAWDVRQF</sequence>
<evidence type="ECO:0000313" key="2">
    <source>
        <dbReference type="Proteomes" id="UP000027327"/>
    </source>
</evidence>
<dbReference type="PATRIC" id="fig|1310697.3.peg.207"/>
<gene>
    <name evidence="1" type="ORF">J596_0221</name>
</gene>
<evidence type="ECO:0000313" key="1">
    <source>
        <dbReference type="EMBL" id="KCY23002.1"/>
    </source>
</evidence>
<dbReference type="RefSeq" id="WP_032035574.1">
    <property type="nucleotide sequence ID" value="NZ_JMOD01000002.1"/>
</dbReference>
<proteinExistence type="predicted"/>